<reference evidence="4 5" key="1">
    <citation type="submission" date="2018-03" db="EMBL/GenBank/DDBJ databases">
        <title>Genomic Encyclopedia of Archaeal and Bacterial Type Strains, Phase II (KMG-II): from individual species to whole genera.</title>
        <authorList>
            <person name="Goeker M."/>
        </authorList>
    </citation>
    <scope>NUCLEOTIDE SEQUENCE [LARGE SCALE GENOMIC DNA]</scope>
    <source>
        <strain evidence="4 5">DSM 18107</strain>
    </source>
</reference>
<evidence type="ECO:0000259" key="3">
    <source>
        <dbReference type="PROSITE" id="PS50930"/>
    </source>
</evidence>
<dbReference type="FunFam" id="3.40.50.2300:FF:000361">
    <property type="entry name" value="Two-component system response regulator"/>
    <property type="match status" value="1"/>
</dbReference>
<gene>
    <name evidence="4" type="ORF">CLV42_107150</name>
</gene>
<dbReference type="RefSeq" id="WP_106603391.1">
    <property type="nucleotide sequence ID" value="NZ_PYGK01000007.1"/>
</dbReference>
<organism evidence="4 5">
    <name type="scientific">Chitinophaga ginsengisoli</name>
    <dbReference type="NCBI Taxonomy" id="363837"/>
    <lineage>
        <taxon>Bacteria</taxon>
        <taxon>Pseudomonadati</taxon>
        <taxon>Bacteroidota</taxon>
        <taxon>Chitinophagia</taxon>
        <taxon>Chitinophagales</taxon>
        <taxon>Chitinophagaceae</taxon>
        <taxon>Chitinophaga</taxon>
    </lineage>
</organism>
<proteinExistence type="predicted"/>
<dbReference type="EMBL" id="PYGK01000007">
    <property type="protein sequence ID" value="PSL29004.1"/>
    <property type="molecule type" value="Genomic_DNA"/>
</dbReference>
<dbReference type="Proteomes" id="UP000240978">
    <property type="component" value="Unassembled WGS sequence"/>
</dbReference>
<evidence type="ECO:0000259" key="2">
    <source>
        <dbReference type="PROSITE" id="PS50110"/>
    </source>
</evidence>
<dbReference type="InterPro" id="IPR001789">
    <property type="entry name" value="Sig_transdc_resp-reg_receiver"/>
</dbReference>
<dbReference type="GO" id="GO:0003677">
    <property type="term" value="F:DNA binding"/>
    <property type="evidence" value="ECO:0007669"/>
    <property type="project" value="InterPro"/>
</dbReference>
<dbReference type="PROSITE" id="PS50110">
    <property type="entry name" value="RESPONSE_REGULATORY"/>
    <property type="match status" value="1"/>
</dbReference>
<dbReference type="InterPro" id="IPR007492">
    <property type="entry name" value="LytTR_DNA-bd_dom"/>
</dbReference>
<dbReference type="Pfam" id="PF00072">
    <property type="entry name" value="Response_reg"/>
    <property type="match status" value="1"/>
</dbReference>
<keyword evidence="5" id="KW-1185">Reference proteome</keyword>
<dbReference type="GO" id="GO:0000156">
    <property type="term" value="F:phosphorelay response regulator activity"/>
    <property type="evidence" value="ECO:0007669"/>
    <property type="project" value="InterPro"/>
</dbReference>
<dbReference type="OrthoDB" id="2168082at2"/>
<feature type="modified residue" description="4-aspartylphosphate" evidence="1">
    <location>
        <position position="56"/>
    </location>
</feature>
<sequence>MIKAIIIEDEPFTANRLKRLIEEVQGDVEIVTVLQTVKESLDWLAVNNEPDLYFMDIQLSDGLSFDIFSGFNISKPIIFTTAYDEYAIKAFRVNGIDYLLKPIVKEELEKAFKKFQRYNPQPFLPNLQEILKNIANHQTVYKTNVLVEWRDQLQSIPLTEVAYFWLSQKTTHLVGFKKEAHIVNATLDSLENEVEPTKFFRINRQFLISRASIQQINLYFGNRLKLSLKPASQEEVIVSRDRVPDFKLWLDR</sequence>
<dbReference type="SUPFAM" id="SSF52172">
    <property type="entry name" value="CheY-like"/>
    <property type="match status" value="1"/>
</dbReference>
<dbReference type="Gene3D" id="3.40.50.2300">
    <property type="match status" value="1"/>
</dbReference>
<dbReference type="PANTHER" id="PTHR37299">
    <property type="entry name" value="TRANSCRIPTIONAL REGULATOR-RELATED"/>
    <property type="match status" value="1"/>
</dbReference>
<evidence type="ECO:0000256" key="1">
    <source>
        <dbReference type="PROSITE-ProRule" id="PRU00169"/>
    </source>
</evidence>
<feature type="domain" description="HTH LytTR-type" evidence="3">
    <location>
        <begin position="155"/>
        <end position="252"/>
    </location>
</feature>
<dbReference type="SMART" id="SM00850">
    <property type="entry name" value="LytTR"/>
    <property type="match status" value="1"/>
</dbReference>
<dbReference type="PROSITE" id="PS50930">
    <property type="entry name" value="HTH_LYTTR"/>
    <property type="match status" value="1"/>
</dbReference>
<comment type="caution">
    <text evidence="4">The sequence shown here is derived from an EMBL/GenBank/DDBJ whole genome shotgun (WGS) entry which is preliminary data.</text>
</comment>
<dbReference type="SMART" id="SM00448">
    <property type="entry name" value="REC"/>
    <property type="match status" value="1"/>
</dbReference>
<protein>
    <submittedName>
        <fullName evidence="4">LytTR family two component transcriptional regulator</fullName>
    </submittedName>
</protein>
<dbReference type="InterPro" id="IPR046947">
    <property type="entry name" value="LytR-like"/>
</dbReference>
<dbReference type="AlphaFoldDB" id="A0A2P8G4W1"/>
<accession>A0A2P8G4W1</accession>
<dbReference type="PANTHER" id="PTHR37299:SF1">
    <property type="entry name" value="STAGE 0 SPORULATION PROTEIN A HOMOLOG"/>
    <property type="match status" value="1"/>
</dbReference>
<dbReference type="Pfam" id="PF04397">
    <property type="entry name" value="LytTR"/>
    <property type="match status" value="1"/>
</dbReference>
<dbReference type="InterPro" id="IPR011006">
    <property type="entry name" value="CheY-like_superfamily"/>
</dbReference>
<evidence type="ECO:0000313" key="5">
    <source>
        <dbReference type="Proteomes" id="UP000240978"/>
    </source>
</evidence>
<name>A0A2P8G4W1_9BACT</name>
<evidence type="ECO:0000313" key="4">
    <source>
        <dbReference type="EMBL" id="PSL29004.1"/>
    </source>
</evidence>
<dbReference type="Gene3D" id="2.40.50.1020">
    <property type="entry name" value="LytTr DNA-binding domain"/>
    <property type="match status" value="1"/>
</dbReference>
<feature type="domain" description="Response regulatory" evidence="2">
    <location>
        <begin position="3"/>
        <end position="116"/>
    </location>
</feature>
<keyword evidence="1" id="KW-0597">Phosphoprotein</keyword>